<dbReference type="Pfam" id="PF03097">
    <property type="entry name" value="BRO1"/>
    <property type="match status" value="1"/>
</dbReference>
<dbReference type="EMBL" id="BLZA01000023">
    <property type="protein sequence ID" value="GHJ87727.1"/>
    <property type="molecule type" value="Genomic_DNA"/>
</dbReference>
<protein>
    <recommendedName>
        <fullName evidence="2">pH-response regulator protein palC</fullName>
    </recommendedName>
</protein>
<dbReference type="PANTHER" id="PTHR40463:SF1">
    <property type="entry name" value="PH-RESPONSE REGULATOR PROTEIN PALC"/>
    <property type="match status" value="1"/>
</dbReference>
<dbReference type="SMART" id="SM01041">
    <property type="entry name" value="BRO1"/>
    <property type="match status" value="1"/>
</dbReference>
<evidence type="ECO:0000256" key="3">
    <source>
        <dbReference type="SAM" id="MobiDB-lite"/>
    </source>
</evidence>
<dbReference type="Proteomes" id="UP000620104">
    <property type="component" value="Unassembled WGS sequence"/>
</dbReference>
<organism evidence="5 6">
    <name type="scientific">Naganishia liquefaciens</name>
    <dbReference type="NCBI Taxonomy" id="104408"/>
    <lineage>
        <taxon>Eukaryota</taxon>
        <taxon>Fungi</taxon>
        <taxon>Dikarya</taxon>
        <taxon>Basidiomycota</taxon>
        <taxon>Agaricomycotina</taxon>
        <taxon>Tremellomycetes</taxon>
        <taxon>Filobasidiales</taxon>
        <taxon>Filobasidiaceae</taxon>
        <taxon>Naganishia</taxon>
    </lineage>
</organism>
<gene>
    <name evidence="5" type="ORF">NliqN6_4129</name>
</gene>
<evidence type="ECO:0000313" key="6">
    <source>
        <dbReference type="Proteomes" id="UP000620104"/>
    </source>
</evidence>
<dbReference type="PANTHER" id="PTHR40463">
    <property type="entry name" value="PH-RESPONSE REGULATOR PROTEIN PALC"/>
    <property type="match status" value="1"/>
</dbReference>
<sequence>MPPYIYPASASALLSFSDLCVDPSSSNTVILADATQARSKFRNALKDVEARNADWLIVLDAVQGYLPYLLGTINSLEADDLLQRNDPLFPWKSIVTSPSMGTSSLANLPAFGSELVMTLTCYAAALCNLAYDTLRDPLAGTRSAGPRDRQPMTSSADDKRKVDKMAQAADMLCRASGVFDYVAQTVLPAWEARIADSTDGKSGAFRIGKGKAKMPGEFSRDVQRALSMLALADANAIGIEKLLSPFHANITFQSTRLPLPKGHPSPGLLAKLHIEVATLYSSSRTLLKTIKNSKSSALEGLNIDDDIEPSLMEYLRKEWAIAEVRSRKWLAVEAGENASGEKVGQAIAMLKDAKIRLEELRKHGDIGTSTMKKMKGLKIGLGSGGKEAKTERKSRITQEMADIESFLETYTHMNNTVSFQPIPPISSVQALMPGGRPIFSAKPFTLPVPAFGPGSATYSPPVRKGPINPDAAQEIASPAIRHETPGTYAGAGNYF</sequence>
<dbReference type="GO" id="GO:0005886">
    <property type="term" value="C:plasma membrane"/>
    <property type="evidence" value="ECO:0007669"/>
    <property type="project" value="TreeGrafter"/>
</dbReference>
<comment type="similarity">
    <text evidence="1">Belongs to the palC family.</text>
</comment>
<evidence type="ECO:0000313" key="5">
    <source>
        <dbReference type="EMBL" id="GHJ87727.1"/>
    </source>
</evidence>
<accession>A0A8H3TV51</accession>
<evidence type="ECO:0000256" key="1">
    <source>
        <dbReference type="ARBA" id="ARBA00010997"/>
    </source>
</evidence>
<dbReference type="InterPro" id="IPR037505">
    <property type="entry name" value="pH-resp_palC"/>
</dbReference>
<keyword evidence="6" id="KW-1185">Reference proteome</keyword>
<dbReference type="InterPro" id="IPR004328">
    <property type="entry name" value="BRO1_dom"/>
</dbReference>
<dbReference type="Gene3D" id="1.25.40.280">
    <property type="entry name" value="alix/aip1 like domains"/>
    <property type="match status" value="1"/>
</dbReference>
<feature type="region of interest" description="Disordered" evidence="3">
    <location>
        <begin position="140"/>
        <end position="161"/>
    </location>
</feature>
<dbReference type="InterPro" id="IPR038499">
    <property type="entry name" value="BRO1_sf"/>
</dbReference>
<reference evidence="5" key="1">
    <citation type="submission" date="2020-07" db="EMBL/GenBank/DDBJ databases">
        <title>Draft Genome Sequence of a Deep-Sea Yeast, Naganishia (Cryptococcus) liquefaciens strain N6.</title>
        <authorList>
            <person name="Han Y.W."/>
            <person name="Kajitani R."/>
            <person name="Morimoto H."/>
            <person name="Parhat M."/>
            <person name="Tsubouchi H."/>
            <person name="Bakenova O."/>
            <person name="Ogata M."/>
            <person name="Argunhan B."/>
            <person name="Aoki R."/>
            <person name="Kajiwara S."/>
            <person name="Itoh T."/>
            <person name="Iwasaki H."/>
        </authorList>
    </citation>
    <scope>NUCLEOTIDE SEQUENCE</scope>
    <source>
        <strain evidence="5">N6</strain>
    </source>
</reference>
<dbReference type="PROSITE" id="PS51180">
    <property type="entry name" value="BRO1"/>
    <property type="match status" value="1"/>
</dbReference>
<proteinExistence type="inferred from homology"/>
<name>A0A8H3TV51_9TREE</name>
<dbReference type="AlphaFoldDB" id="A0A8H3TV51"/>
<dbReference type="OrthoDB" id="10266451at2759"/>
<dbReference type="GO" id="GO:0071467">
    <property type="term" value="P:cellular response to pH"/>
    <property type="evidence" value="ECO:0007669"/>
    <property type="project" value="InterPro"/>
</dbReference>
<evidence type="ECO:0000256" key="2">
    <source>
        <dbReference type="ARBA" id="ARBA00022193"/>
    </source>
</evidence>
<evidence type="ECO:0000259" key="4">
    <source>
        <dbReference type="PROSITE" id="PS51180"/>
    </source>
</evidence>
<comment type="caution">
    <text evidence="5">The sequence shown here is derived from an EMBL/GenBank/DDBJ whole genome shotgun (WGS) entry which is preliminary data.</text>
</comment>
<feature type="compositionally biased region" description="Basic and acidic residues" evidence="3">
    <location>
        <begin position="145"/>
        <end position="161"/>
    </location>
</feature>
<feature type="domain" description="BRO1" evidence="4">
    <location>
        <begin position="1"/>
        <end position="478"/>
    </location>
</feature>